<proteinExistence type="predicted"/>
<feature type="domain" description="F-box" evidence="1">
    <location>
        <begin position="26"/>
        <end position="73"/>
    </location>
</feature>
<sequence length="401" mass="46966">MRKHLRRFFNHLRRRPALKGLKEDSRGDLIRIPPEIILQVTEFLPNGSLISLSLTCYAYHALLSGITRNVKPEGMELEEFLQLLEKDCASSYLCYTCVRLHQRDRRGKTDPCKCYKWDCKKNCLYHFHFYLWIDSGLMMTYPDVRLIMNRHFNGPTHGLSLDTLNYHGDIFRYEDGGTERWTSFARIIQDELFVQRTLAIWHPGDLGVQELLDRFSFPICLHISSNTKRYEDGYARIGLYTLPELVELSGGFKSYDGSLGSCPICFTDYSITVRWGTHQRQGWHIEVVSYQQLGSCRSPYDWKWRLAAEDCTWNEPRCRTQKPGLVRQRWMWPGGFIQPEGKYVGKARRQPGSLLGSRRCPWGLSCEYEPECKEHYAAEENHQPPAGLFRSHLTWWYPTEA</sequence>
<evidence type="ECO:0000259" key="1">
    <source>
        <dbReference type="PROSITE" id="PS50181"/>
    </source>
</evidence>
<evidence type="ECO:0000313" key="3">
    <source>
        <dbReference type="Proteomes" id="UP000558688"/>
    </source>
</evidence>
<reference evidence="2" key="1">
    <citation type="submission" date="2020-02" db="EMBL/GenBank/DDBJ databases">
        <title>Identification and distribution of gene clusters putatively required for synthesis of sphingolipid metabolism inhibitors in phylogenetically diverse species of the filamentous fungus Fusarium.</title>
        <authorList>
            <person name="Kim H.-S."/>
            <person name="Busman M."/>
            <person name="Brown D.W."/>
            <person name="Divon H."/>
            <person name="Uhlig S."/>
            <person name="Proctor R.H."/>
        </authorList>
    </citation>
    <scope>NUCLEOTIDE SEQUENCE [LARGE SCALE GENOMIC DNA]</scope>
    <source>
        <strain evidence="2">NRRL 39464</strain>
    </source>
</reference>
<accession>A0A8H5A480</accession>
<dbReference type="PROSITE" id="PS50181">
    <property type="entry name" value="FBOX"/>
    <property type="match status" value="1"/>
</dbReference>
<dbReference type="CDD" id="cd09917">
    <property type="entry name" value="F-box_SF"/>
    <property type="match status" value="1"/>
</dbReference>
<name>A0A8H5A480_FUSOX</name>
<dbReference type="AlphaFoldDB" id="A0A8H5A480"/>
<evidence type="ECO:0000313" key="2">
    <source>
        <dbReference type="EMBL" id="KAF5257725.1"/>
    </source>
</evidence>
<dbReference type="InterPro" id="IPR001810">
    <property type="entry name" value="F-box_dom"/>
</dbReference>
<comment type="caution">
    <text evidence="2">The sequence shown here is derived from an EMBL/GenBank/DDBJ whole genome shotgun (WGS) entry which is preliminary data.</text>
</comment>
<dbReference type="Proteomes" id="UP000558688">
    <property type="component" value="Unassembled WGS sequence"/>
</dbReference>
<protein>
    <recommendedName>
        <fullName evidence="1">F-box domain-containing protein</fullName>
    </recommendedName>
</protein>
<gene>
    <name evidence="2" type="ORF">FOXYS1_11739</name>
</gene>
<dbReference type="EMBL" id="JAAFOW010002208">
    <property type="protein sequence ID" value="KAF5257725.1"/>
    <property type="molecule type" value="Genomic_DNA"/>
</dbReference>
<organism evidence="2 3">
    <name type="scientific">Fusarium oxysporum</name>
    <name type="common">Fusarium vascular wilt</name>
    <dbReference type="NCBI Taxonomy" id="5507"/>
    <lineage>
        <taxon>Eukaryota</taxon>
        <taxon>Fungi</taxon>
        <taxon>Dikarya</taxon>
        <taxon>Ascomycota</taxon>
        <taxon>Pezizomycotina</taxon>
        <taxon>Sordariomycetes</taxon>
        <taxon>Hypocreomycetidae</taxon>
        <taxon>Hypocreales</taxon>
        <taxon>Nectriaceae</taxon>
        <taxon>Fusarium</taxon>
        <taxon>Fusarium oxysporum species complex</taxon>
    </lineage>
</organism>